<accession>A0A8T2L1B7</accession>
<feature type="region of interest" description="Disordered" evidence="2">
    <location>
        <begin position="26"/>
        <end position="62"/>
    </location>
</feature>
<dbReference type="Proteomes" id="UP000752171">
    <property type="component" value="Unassembled WGS sequence"/>
</dbReference>
<organism evidence="5 6">
    <name type="scientific">Astyanax mexicanus</name>
    <name type="common">Blind cave fish</name>
    <name type="synonym">Astyanax fasciatus mexicanus</name>
    <dbReference type="NCBI Taxonomy" id="7994"/>
    <lineage>
        <taxon>Eukaryota</taxon>
        <taxon>Metazoa</taxon>
        <taxon>Chordata</taxon>
        <taxon>Craniata</taxon>
        <taxon>Vertebrata</taxon>
        <taxon>Euteleostomi</taxon>
        <taxon>Actinopterygii</taxon>
        <taxon>Neopterygii</taxon>
        <taxon>Teleostei</taxon>
        <taxon>Ostariophysi</taxon>
        <taxon>Characiformes</taxon>
        <taxon>Characoidei</taxon>
        <taxon>Acestrorhamphidae</taxon>
        <taxon>Acestrorhamphinae</taxon>
        <taxon>Astyanax</taxon>
    </lineage>
</organism>
<evidence type="ECO:0000313" key="6">
    <source>
        <dbReference type="Proteomes" id="UP000752171"/>
    </source>
</evidence>
<reference evidence="5 6" key="1">
    <citation type="submission" date="2021-07" db="EMBL/GenBank/DDBJ databases">
        <authorList>
            <person name="Imarazene B."/>
            <person name="Zahm M."/>
            <person name="Klopp C."/>
            <person name="Cabau C."/>
            <person name="Beille S."/>
            <person name="Jouanno E."/>
            <person name="Castinel A."/>
            <person name="Lluch J."/>
            <person name="Gil L."/>
            <person name="Kuchtly C."/>
            <person name="Lopez Roques C."/>
            <person name="Donnadieu C."/>
            <person name="Parrinello H."/>
            <person name="Journot L."/>
            <person name="Du K."/>
            <person name="Schartl M."/>
            <person name="Retaux S."/>
            <person name="Guiguen Y."/>
        </authorList>
    </citation>
    <scope>NUCLEOTIDE SEQUENCE [LARGE SCALE GENOMIC DNA]</scope>
    <source>
        <strain evidence="5">Pach_M1</strain>
        <tissue evidence="5">Testis</tissue>
    </source>
</reference>
<dbReference type="EMBL" id="JAICCE010000017">
    <property type="protein sequence ID" value="KAG9265520.1"/>
    <property type="molecule type" value="Genomic_DNA"/>
</dbReference>
<name>A0A8T2L1B7_ASTMX</name>
<dbReference type="GO" id="GO:0005604">
    <property type="term" value="C:basement membrane"/>
    <property type="evidence" value="ECO:0007669"/>
    <property type="project" value="TreeGrafter"/>
</dbReference>
<feature type="compositionally biased region" description="Basic residues" evidence="2">
    <location>
        <begin position="366"/>
        <end position="388"/>
    </location>
</feature>
<dbReference type="Pfam" id="PF13778">
    <property type="entry name" value="DUF4174"/>
    <property type="match status" value="3"/>
</dbReference>
<evidence type="ECO:0000313" key="5">
    <source>
        <dbReference type="EMBL" id="KAG9265520.1"/>
    </source>
</evidence>
<proteinExistence type="predicted"/>
<dbReference type="OrthoDB" id="9941497at2759"/>
<gene>
    <name evidence="5" type="primary">CCDC80</name>
    <name evidence="5" type="ORF">AMEX_G19968</name>
</gene>
<dbReference type="GO" id="GO:0010811">
    <property type="term" value="P:positive regulation of cell-substrate adhesion"/>
    <property type="evidence" value="ECO:0007669"/>
    <property type="project" value="TreeGrafter"/>
</dbReference>
<keyword evidence="1 3" id="KW-0732">Signal</keyword>
<feature type="domain" description="DUF4174" evidence="4">
    <location>
        <begin position="563"/>
        <end position="693"/>
    </location>
</feature>
<evidence type="ECO:0000256" key="2">
    <source>
        <dbReference type="SAM" id="MobiDB-lite"/>
    </source>
</evidence>
<feature type="region of interest" description="Disordered" evidence="2">
    <location>
        <begin position="214"/>
        <end position="252"/>
    </location>
</feature>
<feature type="compositionally biased region" description="Polar residues" evidence="2">
    <location>
        <begin position="215"/>
        <end position="245"/>
    </location>
</feature>
<feature type="domain" description="DUF4174" evidence="4">
    <location>
        <begin position="64"/>
        <end position="194"/>
    </location>
</feature>
<feature type="compositionally biased region" description="Basic and acidic residues" evidence="2">
    <location>
        <begin position="34"/>
        <end position="57"/>
    </location>
</feature>
<protein>
    <submittedName>
        <fullName evidence="5">Coiled-coil domain-containing protein 80-like</fullName>
    </submittedName>
</protein>
<dbReference type="AlphaFoldDB" id="A0A8T2L1B7"/>
<sequence length="734" mass="82148">MHHHLWIVLAGLIVWSCSRTALSAKAGKNKQRSKAREEPVGPKEHAGADEAGEREPDGGSEMDFLADFAGKKRLWVITAPSYSDNYLLMMQKQIEASDGLNCRLADRDTLIVIIIQNAMMEGKIRHTTLQGQATEEAMDSDMVTKLLHYLELQHQTFSMLILKKNLRLGERFPYPVRVEAVLEVIDQLPLRKLEKVTRKGAVQRCKITKKRLVVKSSTPSNKSTKRIYSSQKQGNITSFFPSQRQKAPDKKEAIKNKVMDILSGRSRFVIRKLPESSGKSRTSRPHATKPKPSTGNKDEKQKPGNQSELTEAAGGEGGGEGGGDKPADKASGKKHDSTSDVDNGNGSSTDEENKGEQKEQNNSKDSKKKGKGKKDGKKKKKGKRGGKKSQRDSKDKAALKEFIEKLKGKRRLLVISSPSDVSSQYLKQRDDNELHSCDFALRKVTVLSILGSEHNPTLRLQHYQQDGDPQLASLPDNFKNPELISQIRKEYGLMSRESSMIVTDYDMTPNLQKVLDLPTAPSAIMKYIDSFQSRQQEREQEKNSPSPCAPEQPEKNPEAENSLLRFTSKRRLIIISAPTEDDYSLHQQLQALSGQECPMGIRHFALLKLVGKGSGASGTVELFPLNGKSQTEKETLSQDVVRNLRDQLKINRDYFSMVVVGKDGEVKAWYPSPMWTLSNIYDLVDSMELRQQELKLQQNLGIYCPEDSGGGGGDGYTGYREEAEDRYLYHPSED</sequence>
<comment type="caution">
    <text evidence="5">The sequence shown here is derived from an EMBL/GenBank/DDBJ whole genome shotgun (WGS) entry which is preliminary data.</text>
</comment>
<feature type="domain" description="DUF4174" evidence="4">
    <location>
        <begin position="403"/>
        <end position="537"/>
    </location>
</feature>
<feature type="chain" id="PRO_5035713816" evidence="3">
    <location>
        <begin position="24"/>
        <end position="734"/>
    </location>
</feature>
<feature type="region of interest" description="Disordered" evidence="2">
    <location>
        <begin position="269"/>
        <end position="396"/>
    </location>
</feature>
<dbReference type="InterPro" id="IPR025232">
    <property type="entry name" value="DUF4174"/>
</dbReference>
<evidence type="ECO:0000256" key="3">
    <source>
        <dbReference type="SAM" id="SignalP"/>
    </source>
</evidence>
<evidence type="ECO:0000256" key="1">
    <source>
        <dbReference type="ARBA" id="ARBA00022729"/>
    </source>
</evidence>
<feature type="compositionally biased region" description="Basic and acidic residues" evidence="2">
    <location>
        <begin position="322"/>
        <end position="338"/>
    </location>
</feature>
<feature type="compositionally biased region" description="Basic and acidic residues" evidence="2">
    <location>
        <begin position="351"/>
        <end position="365"/>
    </location>
</feature>
<evidence type="ECO:0000259" key="4">
    <source>
        <dbReference type="Pfam" id="PF13778"/>
    </source>
</evidence>
<dbReference type="PANTHER" id="PTHR46792">
    <property type="entry name" value="COILED-COIL DOMAIN-CONTAINING PROTEIN 80"/>
    <property type="match status" value="1"/>
</dbReference>
<dbReference type="GO" id="GO:0030198">
    <property type="term" value="P:extracellular matrix organization"/>
    <property type="evidence" value="ECO:0007669"/>
    <property type="project" value="TreeGrafter"/>
</dbReference>
<feature type="region of interest" description="Disordered" evidence="2">
    <location>
        <begin position="533"/>
        <end position="560"/>
    </location>
</feature>
<feature type="signal peptide" evidence="3">
    <location>
        <begin position="1"/>
        <end position="23"/>
    </location>
</feature>
<dbReference type="PANTHER" id="PTHR46792:SF1">
    <property type="entry name" value="COILED-COIL DOMAIN-CONTAINING 80-LIKE 2"/>
    <property type="match status" value="1"/>
</dbReference>